<dbReference type="Pfam" id="PF07120">
    <property type="entry name" value="DUF1376"/>
    <property type="match status" value="1"/>
</dbReference>
<dbReference type="Proteomes" id="UP000568486">
    <property type="component" value="Unassembled WGS sequence"/>
</dbReference>
<reference evidence="1 2" key="1">
    <citation type="submission" date="2020-03" db="EMBL/GenBank/DDBJ databases">
        <title>Whole genome sequencing of clinical and environmental type strains of Ochrobactrum.</title>
        <authorList>
            <person name="Dharne M."/>
        </authorList>
    </citation>
    <scope>NUCLEOTIDE SEQUENCE [LARGE SCALE GENOMIC DNA]</scope>
    <source>
        <strain evidence="1 2">DSM 22292</strain>
    </source>
</reference>
<proteinExistence type="predicted"/>
<gene>
    <name evidence="1" type="ORF">HED52_21530</name>
</gene>
<keyword evidence="2" id="KW-1185">Reference proteome</keyword>
<protein>
    <submittedName>
        <fullName evidence="1">YdaU family protein</fullName>
    </submittedName>
</protein>
<organism evidence="1 2">
    <name type="scientific">Brucella ciceri</name>
    <dbReference type="NCBI Taxonomy" id="391287"/>
    <lineage>
        <taxon>Bacteria</taxon>
        <taxon>Pseudomonadati</taxon>
        <taxon>Pseudomonadota</taxon>
        <taxon>Alphaproteobacteria</taxon>
        <taxon>Hyphomicrobiales</taxon>
        <taxon>Brucellaceae</taxon>
        <taxon>Brucella/Ochrobactrum group</taxon>
        <taxon>Brucella</taxon>
    </lineage>
</organism>
<sequence>MSRDRIPYFDFYPSDFMHGVRGLSAQEVGVYTMMLCRIYEENGPVEFHVMRLATYCTMRESTFVKTVEKLVELGKLQLIDGMITNHRAETEISSRANKLKNNSKAGKASAEKGNKTKARFNRCSTTVQPYRYRYRYNIFTSFRCIDQTGLR</sequence>
<dbReference type="EMBL" id="JAAVLR010000002">
    <property type="protein sequence ID" value="NKC29133.1"/>
    <property type="molecule type" value="Genomic_DNA"/>
</dbReference>
<dbReference type="InterPro" id="IPR010781">
    <property type="entry name" value="DUF1376"/>
</dbReference>
<comment type="caution">
    <text evidence="1">The sequence shown here is derived from an EMBL/GenBank/DDBJ whole genome shotgun (WGS) entry which is preliminary data.</text>
</comment>
<accession>A0ABX1DW50</accession>
<evidence type="ECO:0000313" key="2">
    <source>
        <dbReference type="Proteomes" id="UP000568486"/>
    </source>
</evidence>
<evidence type="ECO:0000313" key="1">
    <source>
        <dbReference type="EMBL" id="NKC29133.1"/>
    </source>
</evidence>
<name>A0ABX1DW50_9HYPH</name>